<evidence type="ECO:0008006" key="4">
    <source>
        <dbReference type="Google" id="ProtNLM"/>
    </source>
</evidence>
<feature type="compositionally biased region" description="Polar residues" evidence="1">
    <location>
        <begin position="36"/>
        <end position="46"/>
    </location>
</feature>
<dbReference type="InterPro" id="IPR051710">
    <property type="entry name" value="Phosphatase_SH3-domain"/>
</dbReference>
<feature type="compositionally biased region" description="Polar residues" evidence="1">
    <location>
        <begin position="12"/>
        <end position="28"/>
    </location>
</feature>
<comment type="caution">
    <text evidence="2">The sequence shown here is derived from an EMBL/GenBank/DDBJ whole genome shotgun (WGS) entry which is preliminary data.</text>
</comment>
<evidence type="ECO:0000256" key="1">
    <source>
        <dbReference type="SAM" id="MobiDB-lite"/>
    </source>
</evidence>
<dbReference type="Proteomes" id="UP001303046">
    <property type="component" value="Unassembled WGS sequence"/>
</dbReference>
<reference evidence="2 3" key="1">
    <citation type="submission" date="2023-08" db="EMBL/GenBank/DDBJ databases">
        <title>A Necator americanus chromosomal reference genome.</title>
        <authorList>
            <person name="Ilik V."/>
            <person name="Petrzelkova K.J."/>
            <person name="Pardy F."/>
            <person name="Fuh T."/>
            <person name="Niatou-Singa F.S."/>
            <person name="Gouil Q."/>
            <person name="Baker L."/>
            <person name="Ritchie M.E."/>
            <person name="Jex A.R."/>
            <person name="Gazzola D."/>
            <person name="Li H."/>
            <person name="Toshio Fujiwara R."/>
            <person name="Zhan B."/>
            <person name="Aroian R.V."/>
            <person name="Pafco B."/>
            <person name="Schwarz E.M."/>
        </authorList>
    </citation>
    <scope>NUCLEOTIDE SEQUENCE [LARGE SCALE GENOMIC DNA]</scope>
    <source>
        <strain evidence="2 3">Aroian</strain>
        <tissue evidence="2">Whole animal</tissue>
    </source>
</reference>
<evidence type="ECO:0000313" key="2">
    <source>
        <dbReference type="EMBL" id="KAK6743493.1"/>
    </source>
</evidence>
<keyword evidence="3" id="KW-1185">Reference proteome</keyword>
<dbReference type="PANTHER" id="PTHR16469">
    <property type="entry name" value="UBIQUITIN-ASSOCIATED AND SH3 DOMAIN-CONTAINING BA-RELATED"/>
    <property type="match status" value="1"/>
</dbReference>
<proteinExistence type="predicted"/>
<dbReference type="Pfam" id="PF00300">
    <property type="entry name" value="His_Phos_1"/>
    <property type="match status" value="1"/>
</dbReference>
<dbReference type="SUPFAM" id="SSF53254">
    <property type="entry name" value="Phosphoglycerate mutase-like"/>
    <property type="match status" value="1"/>
</dbReference>
<dbReference type="Gene3D" id="3.40.50.1240">
    <property type="entry name" value="Phosphoglycerate mutase-like"/>
    <property type="match status" value="1"/>
</dbReference>
<feature type="region of interest" description="Disordered" evidence="1">
    <location>
        <begin position="1"/>
        <end position="51"/>
    </location>
</feature>
<dbReference type="CDD" id="cd07067">
    <property type="entry name" value="HP_PGM_like"/>
    <property type="match status" value="1"/>
</dbReference>
<accession>A0ABR1D068</accession>
<organism evidence="2 3">
    <name type="scientific">Necator americanus</name>
    <name type="common">Human hookworm</name>
    <dbReference type="NCBI Taxonomy" id="51031"/>
    <lineage>
        <taxon>Eukaryota</taxon>
        <taxon>Metazoa</taxon>
        <taxon>Ecdysozoa</taxon>
        <taxon>Nematoda</taxon>
        <taxon>Chromadorea</taxon>
        <taxon>Rhabditida</taxon>
        <taxon>Rhabditina</taxon>
        <taxon>Rhabditomorpha</taxon>
        <taxon>Strongyloidea</taxon>
        <taxon>Ancylostomatidae</taxon>
        <taxon>Bunostominae</taxon>
        <taxon>Necator</taxon>
    </lineage>
</organism>
<dbReference type="InterPro" id="IPR013078">
    <property type="entry name" value="His_Pase_superF_clade-1"/>
</dbReference>
<dbReference type="PANTHER" id="PTHR16469:SF27">
    <property type="entry name" value="UBIQUITIN-ASSOCIATED AND SH3 DOMAIN-CONTAINING BA-RELATED"/>
    <property type="match status" value="1"/>
</dbReference>
<sequence length="305" mass="34732">MSRHQGRYVDSFSITPSFGMQHGGQRSSTHGEHPHSQNYQHRQQQDPYRGSNEYDTYTKLIIVSHGETINEVFPQWLRLAYKAGEEYYQAYDLNMPVTIPKRPAEHYRYDPPLTEHGNFTAEFIGKGIKLAGYDPYMIYSSPELRCVQTAAGISRAAGDVPICIEPALADWAQLVPEDSSKNWLSFDKLKSFGYPIVEGYRPHLSSLPKRESPEDYLRRLSSFVKDLSKSTNRMAVLVTNSHAIEVARNNTWTTAEQICQIKKMIRNCATCEVGVDSNNRVTALQPMMLPFTKTLKEAQEKTMAK</sequence>
<dbReference type="EMBL" id="JAVFWL010000003">
    <property type="protein sequence ID" value="KAK6743493.1"/>
    <property type="molecule type" value="Genomic_DNA"/>
</dbReference>
<evidence type="ECO:0000313" key="3">
    <source>
        <dbReference type="Proteomes" id="UP001303046"/>
    </source>
</evidence>
<gene>
    <name evidence="2" type="primary">Necator_chrIII.g11403</name>
    <name evidence="2" type="ORF">RB195_010638</name>
</gene>
<protein>
    <recommendedName>
        <fullName evidence="4">Phosphoglycerate mutase family protein</fullName>
    </recommendedName>
</protein>
<name>A0ABR1D068_NECAM</name>
<dbReference type="InterPro" id="IPR029033">
    <property type="entry name" value="His_PPase_superfam"/>
</dbReference>